<comment type="caution">
    <text evidence="3">The sequence shown here is derived from an EMBL/GenBank/DDBJ whole genome shotgun (WGS) entry which is preliminary data.</text>
</comment>
<sequence>MSTASSIFDSNIKECTSGHKRSLLNTVKTLDFDMCTEFVQSERTVDELDYSRIVGFDLQEPDFYSDEEDVEDLYSWSYENEHKAGKVPIEYATLGALNVKCDKCEAWMWKEERTNKNVKRGRLEFSLCCAKGRVDHSINCGDAPYIYRLNGQNHHLFGPLIPDDGEDPKICQLYIYDTENEEDGLQRISDIHPKLMALQYPLMFPHGDEGFHVHLSYGNAENKSSRKRTFISQKEYYSYTFQVRRNEGMTPRLGGHDIKKSYFGKCLGVIYIVEFQNCGLPHVHMLIWLDSTTKNDLKKNVDNYVLAEIPDPEIDHSGNFLKKYSPSTPFDESGFPLYKRRNNGIIVNIKKQDLDNQWGHDRATVAISGRKRKHAYDIDALVDEINQYFDGRYVCAAETAHRIFGFNIHYMTTSVQRLSFHLVGNKTCTFRSNEPLEKVVSREKYKESQLEAFFTLNATDFTARQYTYDEILQHYVWNDVDRVWNVRKRGNQIGRLTDLRKFWNNHCRHMIDDILLMRRKSTSNEQLVLNDKQLEFYALAEIHKLLRSIGKSLKEFSEKPQPPKNYLDCDSAITRSRLWKKVKLNQLIHNMRINKGKNEAEVQRMKDFARWVLDIWDDNIQRAVNGEADDDITIPS</sequence>
<organism evidence="3 4">
    <name type="scientific">Heracleum sosnowskyi</name>
    <dbReference type="NCBI Taxonomy" id="360622"/>
    <lineage>
        <taxon>Eukaryota</taxon>
        <taxon>Viridiplantae</taxon>
        <taxon>Streptophyta</taxon>
        <taxon>Embryophyta</taxon>
        <taxon>Tracheophyta</taxon>
        <taxon>Spermatophyta</taxon>
        <taxon>Magnoliopsida</taxon>
        <taxon>eudicotyledons</taxon>
        <taxon>Gunneridae</taxon>
        <taxon>Pentapetalae</taxon>
        <taxon>asterids</taxon>
        <taxon>campanulids</taxon>
        <taxon>Apiales</taxon>
        <taxon>Apiaceae</taxon>
        <taxon>Apioideae</taxon>
        <taxon>apioid superclade</taxon>
        <taxon>Tordylieae</taxon>
        <taxon>Tordyliinae</taxon>
        <taxon>Heracleum</taxon>
    </lineage>
</organism>
<dbReference type="GO" id="GO:0016787">
    <property type="term" value="F:hydrolase activity"/>
    <property type="evidence" value="ECO:0007669"/>
    <property type="project" value="UniProtKB-KW"/>
</dbReference>
<keyword evidence="1" id="KW-0547">Nucleotide-binding</keyword>
<dbReference type="GO" id="GO:0000723">
    <property type="term" value="P:telomere maintenance"/>
    <property type="evidence" value="ECO:0007669"/>
    <property type="project" value="InterPro"/>
</dbReference>
<dbReference type="PANTHER" id="PTHR45786:SF66">
    <property type="entry name" value="HOOK MOTIF PROTEIN, PUTATIVE-RELATED"/>
    <property type="match status" value="1"/>
</dbReference>
<keyword evidence="1" id="KW-0378">Hydrolase</keyword>
<dbReference type="GO" id="GO:0043139">
    <property type="term" value="F:5'-3' DNA helicase activity"/>
    <property type="evidence" value="ECO:0007669"/>
    <property type="project" value="UniProtKB-EC"/>
</dbReference>
<accession>A0AAD8J3A0</accession>
<evidence type="ECO:0000256" key="1">
    <source>
        <dbReference type="RuleBase" id="RU363044"/>
    </source>
</evidence>
<comment type="catalytic activity">
    <reaction evidence="1">
        <text>ATP + H2O = ADP + phosphate + H(+)</text>
        <dbReference type="Rhea" id="RHEA:13065"/>
        <dbReference type="ChEBI" id="CHEBI:15377"/>
        <dbReference type="ChEBI" id="CHEBI:15378"/>
        <dbReference type="ChEBI" id="CHEBI:30616"/>
        <dbReference type="ChEBI" id="CHEBI:43474"/>
        <dbReference type="ChEBI" id="CHEBI:456216"/>
        <dbReference type="EC" id="5.6.2.3"/>
    </reaction>
</comment>
<keyword evidence="1" id="KW-0234">DNA repair</keyword>
<comment type="cofactor">
    <cofactor evidence="1">
        <name>Mg(2+)</name>
        <dbReference type="ChEBI" id="CHEBI:18420"/>
    </cofactor>
</comment>
<dbReference type="AlphaFoldDB" id="A0AAD8J3A0"/>
<dbReference type="InterPro" id="IPR010285">
    <property type="entry name" value="DNA_helicase_pif1-like_DEAD"/>
</dbReference>
<name>A0AAD8J3A0_9APIA</name>
<keyword evidence="1" id="KW-0233">DNA recombination</keyword>
<dbReference type="Proteomes" id="UP001237642">
    <property type="component" value="Unassembled WGS sequence"/>
</dbReference>
<reference evidence="3" key="2">
    <citation type="submission" date="2023-05" db="EMBL/GenBank/DDBJ databases">
        <authorList>
            <person name="Schelkunov M.I."/>
        </authorList>
    </citation>
    <scope>NUCLEOTIDE SEQUENCE</scope>
    <source>
        <strain evidence="3">Hsosn_3</strain>
        <tissue evidence="3">Leaf</tissue>
    </source>
</reference>
<dbReference type="PANTHER" id="PTHR45786">
    <property type="entry name" value="DNA BINDING PROTEIN-LIKE"/>
    <property type="match status" value="1"/>
</dbReference>
<gene>
    <name evidence="3" type="ORF">POM88_006740</name>
</gene>
<dbReference type="GO" id="GO:0006310">
    <property type="term" value="P:DNA recombination"/>
    <property type="evidence" value="ECO:0007669"/>
    <property type="project" value="UniProtKB-KW"/>
</dbReference>
<feature type="domain" description="DNA helicase Pif1-like DEAD-box helicase" evidence="2">
    <location>
        <begin position="570"/>
        <end position="623"/>
    </location>
</feature>
<dbReference type="EMBL" id="JAUIZM010000002">
    <property type="protein sequence ID" value="KAK1396877.1"/>
    <property type="molecule type" value="Genomic_DNA"/>
</dbReference>
<dbReference type="Pfam" id="PF05970">
    <property type="entry name" value="PIF1"/>
    <property type="match status" value="1"/>
</dbReference>
<evidence type="ECO:0000313" key="3">
    <source>
        <dbReference type="EMBL" id="KAK1396877.1"/>
    </source>
</evidence>
<keyword evidence="1" id="KW-0347">Helicase</keyword>
<comment type="similarity">
    <text evidence="1">Belongs to the helicase family.</text>
</comment>
<dbReference type="GO" id="GO:0006281">
    <property type="term" value="P:DNA repair"/>
    <property type="evidence" value="ECO:0007669"/>
    <property type="project" value="UniProtKB-KW"/>
</dbReference>
<evidence type="ECO:0000259" key="2">
    <source>
        <dbReference type="Pfam" id="PF05970"/>
    </source>
</evidence>
<proteinExistence type="inferred from homology"/>
<evidence type="ECO:0000313" key="4">
    <source>
        <dbReference type="Proteomes" id="UP001237642"/>
    </source>
</evidence>
<reference evidence="3" key="1">
    <citation type="submission" date="2023-02" db="EMBL/GenBank/DDBJ databases">
        <title>Genome of toxic invasive species Heracleum sosnowskyi carries increased number of genes despite the absence of recent whole-genome duplications.</title>
        <authorList>
            <person name="Schelkunov M."/>
            <person name="Shtratnikova V."/>
            <person name="Makarenko M."/>
            <person name="Klepikova A."/>
            <person name="Omelchenko D."/>
            <person name="Novikova G."/>
            <person name="Obukhova E."/>
            <person name="Bogdanov V."/>
            <person name="Penin A."/>
            <person name="Logacheva M."/>
        </authorList>
    </citation>
    <scope>NUCLEOTIDE SEQUENCE</scope>
    <source>
        <strain evidence="3">Hsosn_3</strain>
        <tissue evidence="3">Leaf</tissue>
    </source>
</reference>
<keyword evidence="1" id="KW-0227">DNA damage</keyword>
<keyword evidence="4" id="KW-1185">Reference proteome</keyword>
<protein>
    <recommendedName>
        <fullName evidence="1">ATP-dependent DNA helicase</fullName>
        <ecNumber evidence="1">5.6.2.3</ecNumber>
    </recommendedName>
</protein>
<dbReference type="GO" id="GO:0005524">
    <property type="term" value="F:ATP binding"/>
    <property type="evidence" value="ECO:0007669"/>
    <property type="project" value="UniProtKB-KW"/>
</dbReference>
<keyword evidence="1" id="KW-0067">ATP-binding</keyword>
<dbReference type="EC" id="5.6.2.3" evidence="1"/>